<reference evidence="2 3" key="1">
    <citation type="journal article" date="2016" name="Sci. Rep.">
        <title>Metabolic traits of an uncultured archaeal lineage -MSBL1- from brine pools of the Red Sea.</title>
        <authorList>
            <person name="Mwirichia R."/>
            <person name="Alam I."/>
            <person name="Rashid M."/>
            <person name="Vinu M."/>
            <person name="Ba-Alawi W."/>
            <person name="Anthony Kamau A."/>
            <person name="Kamanda Ngugi D."/>
            <person name="Goker M."/>
            <person name="Klenk H.P."/>
            <person name="Bajic V."/>
            <person name="Stingl U."/>
        </authorList>
    </citation>
    <scope>NUCLEOTIDE SEQUENCE [LARGE SCALE GENOMIC DNA]</scope>
    <source>
        <strain evidence="2">SCGC-AAA259O05</strain>
    </source>
</reference>
<evidence type="ECO:0000313" key="3">
    <source>
        <dbReference type="Proteomes" id="UP000070344"/>
    </source>
</evidence>
<dbReference type="EMBL" id="LHXV01000017">
    <property type="protein sequence ID" value="KXB01303.1"/>
    <property type="molecule type" value="Genomic_DNA"/>
</dbReference>
<protein>
    <submittedName>
        <fullName evidence="2">Uncharacterized protein</fullName>
    </submittedName>
</protein>
<comment type="caution">
    <text evidence="2">The sequence shown here is derived from an EMBL/GenBank/DDBJ whole genome shotgun (WGS) entry which is preliminary data.</text>
</comment>
<proteinExistence type="predicted"/>
<sequence length="81" mass="9615">MELIRRTSPKTEQEKRKNEIRSPDRNEMHEVEVDPVEASRVFRVLGGFEYPFLLLIFKATRIFGNRSEGKSRSNRNPHVWT</sequence>
<feature type="region of interest" description="Disordered" evidence="1">
    <location>
        <begin position="1"/>
        <end position="28"/>
    </location>
</feature>
<keyword evidence="3" id="KW-1185">Reference proteome</keyword>
<dbReference type="AlphaFoldDB" id="A0A133V4E2"/>
<evidence type="ECO:0000313" key="2">
    <source>
        <dbReference type="EMBL" id="KXB01303.1"/>
    </source>
</evidence>
<feature type="compositionally biased region" description="Basic and acidic residues" evidence="1">
    <location>
        <begin position="9"/>
        <end position="28"/>
    </location>
</feature>
<evidence type="ECO:0000256" key="1">
    <source>
        <dbReference type="SAM" id="MobiDB-lite"/>
    </source>
</evidence>
<organism evidence="2 3">
    <name type="scientific">candidate division MSBL1 archaeon SCGC-AAA259O05</name>
    <dbReference type="NCBI Taxonomy" id="1698271"/>
    <lineage>
        <taxon>Archaea</taxon>
        <taxon>Methanobacteriati</taxon>
        <taxon>Methanobacteriota</taxon>
        <taxon>candidate division MSBL1</taxon>
    </lineage>
</organism>
<dbReference type="Proteomes" id="UP000070344">
    <property type="component" value="Unassembled WGS sequence"/>
</dbReference>
<name>A0A133V4E2_9EURY</name>
<gene>
    <name evidence="2" type="ORF">AKJ41_02000</name>
</gene>
<accession>A0A133V4E2</accession>